<dbReference type="PROSITE" id="PS50801">
    <property type="entry name" value="STAS"/>
    <property type="match status" value="1"/>
</dbReference>
<dbReference type="Pfam" id="PF13466">
    <property type="entry name" value="STAS_2"/>
    <property type="match status" value="1"/>
</dbReference>
<dbReference type="InterPro" id="IPR036513">
    <property type="entry name" value="STAS_dom_sf"/>
</dbReference>
<dbReference type="SUPFAM" id="SSF52091">
    <property type="entry name" value="SpoIIaa-like"/>
    <property type="match status" value="1"/>
</dbReference>
<dbReference type="HOGENOM" id="CLU_115403_14_0_4"/>
<name>U5N536_9BURK</name>
<dbReference type="CDD" id="cd07043">
    <property type="entry name" value="STAS_anti-anti-sigma_factors"/>
    <property type="match status" value="1"/>
</dbReference>
<dbReference type="AlphaFoldDB" id="U5N536"/>
<dbReference type="RefSeq" id="WP_022771278.1">
    <property type="nucleotide sequence ID" value="NC_022576.1"/>
</dbReference>
<dbReference type="InterPro" id="IPR002645">
    <property type="entry name" value="STAS_dom"/>
</dbReference>
<evidence type="ECO:0000259" key="1">
    <source>
        <dbReference type="PROSITE" id="PS50801"/>
    </source>
</evidence>
<gene>
    <name evidence="2" type="ORF">Cenrod_0333</name>
</gene>
<dbReference type="eggNOG" id="COG1366">
    <property type="taxonomic scope" value="Bacteria"/>
</dbReference>
<dbReference type="InterPro" id="IPR058548">
    <property type="entry name" value="MlaB-like_STAS"/>
</dbReference>
<dbReference type="PANTHER" id="PTHR35849">
    <property type="entry name" value="BLR2341 PROTEIN"/>
    <property type="match status" value="1"/>
</dbReference>
<dbReference type="OrthoDB" id="8527158at2"/>
<dbReference type="PANTHER" id="PTHR35849:SF2">
    <property type="entry name" value="BLR2341 PROTEIN"/>
    <property type="match status" value="1"/>
</dbReference>
<evidence type="ECO:0000313" key="3">
    <source>
        <dbReference type="Proteomes" id="UP000017184"/>
    </source>
</evidence>
<dbReference type="Proteomes" id="UP000017184">
    <property type="component" value="Chromosome"/>
</dbReference>
<protein>
    <submittedName>
        <fullName evidence="2">Anti-sigma-factor antagonist-like protein</fullName>
    </submittedName>
</protein>
<dbReference type="Gene3D" id="3.30.750.24">
    <property type="entry name" value="STAS domain"/>
    <property type="match status" value="1"/>
</dbReference>
<reference evidence="2 3" key="1">
    <citation type="journal article" date="2013" name="Genome Biol.">
        <title>Genomic analysis reveals key aspects of prokaryotic symbiosis in the phototrophic consortium "Chlorochromatium aggregatum".</title>
        <authorList>
            <person name="Liu Z."/>
            <person name="Muller J."/>
            <person name="Li T."/>
            <person name="Alvey R.M."/>
            <person name="Vogl K."/>
            <person name="Frigaard N.U."/>
            <person name="Rockwell N.C."/>
            <person name="Boyd E.S."/>
            <person name="Tomsho L.P."/>
            <person name="Schuster S.C."/>
            <person name="Henke P."/>
            <person name="Rohde M."/>
            <person name="Overmann J."/>
            <person name="Bryant D.A."/>
        </authorList>
    </citation>
    <scope>NUCLEOTIDE SEQUENCE [LARGE SCALE GENOMIC DNA]</scope>
    <source>
        <strain evidence="2">CR</strain>
    </source>
</reference>
<dbReference type="InterPro" id="IPR052746">
    <property type="entry name" value="MlaB_ABC_Transporter"/>
</dbReference>
<keyword evidence="3" id="KW-1185">Reference proteome</keyword>
<dbReference type="KEGG" id="cbx:Cenrod_0333"/>
<organism evidence="2 3">
    <name type="scientific">Candidatus Symbiobacter mobilis CR</name>
    <dbReference type="NCBI Taxonomy" id="946483"/>
    <lineage>
        <taxon>Bacteria</taxon>
        <taxon>Pseudomonadati</taxon>
        <taxon>Pseudomonadota</taxon>
        <taxon>Betaproteobacteria</taxon>
        <taxon>Burkholderiales</taxon>
        <taxon>Comamonadaceae</taxon>
    </lineage>
</organism>
<evidence type="ECO:0000313" key="2">
    <source>
        <dbReference type="EMBL" id="AGX86457.1"/>
    </source>
</evidence>
<dbReference type="EMBL" id="CP004885">
    <property type="protein sequence ID" value="AGX86457.1"/>
    <property type="molecule type" value="Genomic_DNA"/>
</dbReference>
<feature type="domain" description="STAS" evidence="1">
    <location>
        <begin position="1"/>
        <end position="82"/>
    </location>
</feature>
<proteinExistence type="predicted"/>
<sequence>MSVANVLRIEGELTIYRAMELKTALLPNPPLTEIDLSGVTEIDTAGVQLLMLAKKTALAEHRKLRLMGHSPPVLEVFELLNIAAYFGDHLVMGPRVAGGRSGDGH</sequence>
<dbReference type="STRING" id="946483.Cenrod_0333"/>
<accession>U5N536</accession>